<evidence type="ECO:0000313" key="2">
    <source>
        <dbReference type="EMBL" id="SVD46150.1"/>
    </source>
</evidence>
<feature type="non-terminal residue" evidence="2">
    <location>
        <position position="1"/>
    </location>
</feature>
<feature type="non-terminal residue" evidence="2">
    <location>
        <position position="37"/>
    </location>
</feature>
<sequence>MTNSIADTNSSSDIDSFLDSVWMEQGLAKNTLSAYRS</sequence>
<evidence type="ECO:0000259" key="1">
    <source>
        <dbReference type="PROSITE" id="PS51900"/>
    </source>
</evidence>
<protein>
    <recommendedName>
        <fullName evidence="1">Core-binding (CB) domain-containing protein</fullName>
    </recommendedName>
</protein>
<feature type="domain" description="Core-binding (CB)" evidence="1">
    <location>
        <begin position="8"/>
        <end position="37"/>
    </location>
</feature>
<gene>
    <name evidence="2" type="ORF">METZ01_LOCUS399004</name>
</gene>
<organism evidence="2">
    <name type="scientific">marine metagenome</name>
    <dbReference type="NCBI Taxonomy" id="408172"/>
    <lineage>
        <taxon>unclassified sequences</taxon>
        <taxon>metagenomes</taxon>
        <taxon>ecological metagenomes</taxon>
    </lineage>
</organism>
<name>A0A382VIB4_9ZZZZ</name>
<proteinExistence type="predicted"/>
<reference evidence="2" key="1">
    <citation type="submission" date="2018-05" db="EMBL/GenBank/DDBJ databases">
        <authorList>
            <person name="Lanie J.A."/>
            <person name="Ng W.-L."/>
            <person name="Kazmierczak K.M."/>
            <person name="Andrzejewski T.M."/>
            <person name="Davidsen T.M."/>
            <person name="Wayne K.J."/>
            <person name="Tettelin H."/>
            <person name="Glass J.I."/>
            <person name="Rusch D."/>
            <person name="Podicherti R."/>
            <person name="Tsui H.-C.T."/>
            <person name="Winkler M.E."/>
        </authorList>
    </citation>
    <scope>NUCLEOTIDE SEQUENCE</scope>
</reference>
<dbReference type="InterPro" id="IPR044068">
    <property type="entry name" value="CB"/>
</dbReference>
<dbReference type="PROSITE" id="PS51900">
    <property type="entry name" value="CB"/>
    <property type="match status" value="1"/>
</dbReference>
<dbReference type="EMBL" id="UINC01152132">
    <property type="protein sequence ID" value="SVD46150.1"/>
    <property type="molecule type" value="Genomic_DNA"/>
</dbReference>
<accession>A0A382VIB4</accession>
<dbReference type="SUPFAM" id="SSF47823">
    <property type="entry name" value="lambda integrase-like, N-terminal domain"/>
    <property type="match status" value="1"/>
</dbReference>
<dbReference type="AlphaFoldDB" id="A0A382VIB4"/>